<dbReference type="InterPro" id="IPR002937">
    <property type="entry name" value="Amino_oxidase"/>
</dbReference>
<organism evidence="2 3">
    <name type="scientific">Nocardioides jishulii</name>
    <dbReference type="NCBI Taxonomy" id="2575440"/>
    <lineage>
        <taxon>Bacteria</taxon>
        <taxon>Bacillati</taxon>
        <taxon>Actinomycetota</taxon>
        <taxon>Actinomycetes</taxon>
        <taxon>Propionibacteriales</taxon>
        <taxon>Nocardioidaceae</taxon>
        <taxon>Nocardioides</taxon>
    </lineage>
</organism>
<dbReference type="InterPro" id="IPR036188">
    <property type="entry name" value="FAD/NAD-bd_sf"/>
</dbReference>
<dbReference type="PANTHER" id="PTHR43734:SF1">
    <property type="entry name" value="PHYTOENE DESATURASE"/>
    <property type="match status" value="1"/>
</dbReference>
<dbReference type="GO" id="GO:0016491">
    <property type="term" value="F:oxidoreductase activity"/>
    <property type="evidence" value="ECO:0007669"/>
    <property type="project" value="InterPro"/>
</dbReference>
<dbReference type="Pfam" id="PF01593">
    <property type="entry name" value="Amino_oxidase"/>
    <property type="match status" value="1"/>
</dbReference>
<keyword evidence="3" id="KW-1185">Reference proteome</keyword>
<proteinExistence type="predicted"/>
<dbReference type="PANTHER" id="PTHR43734">
    <property type="entry name" value="PHYTOENE DESATURASE"/>
    <property type="match status" value="1"/>
</dbReference>
<comment type="caution">
    <text evidence="2">The sequence shown here is derived from an EMBL/GenBank/DDBJ whole genome shotgun (WGS) entry which is preliminary data.</text>
</comment>
<reference evidence="2 3" key="1">
    <citation type="submission" date="2019-04" db="EMBL/GenBank/DDBJ databases">
        <authorList>
            <person name="Dong K."/>
        </authorList>
    </citation>
    <scope>NUCLEOTIDE SEQUENCE [LARGE SCALE GENOMIC DNA]</scope>
    <source>
        <strain evidence="3">dk3543</strain>
    </source>
</reference>
<evidence type="ECO:0000259" key="1">
    <source>
        <dbReference type="Pfam" id="PF01593"/>
    </source>
</evidence>
<dbReference type="RefSeq" id="WP_137066653.1">
    <property type="nucleotide sequence ID" value="NZ_CP040748.1"/>
</dbReference>
<protein>
    <submittedName>
        <fullName evidence="2">FAD-dependent oxidoreductase</fullName>
    </submittedName>
</protein>
<feature type="domain" description="Amine oxidase" evidence="1">
    <location>
        <begin position="11"/>
        <end position="280"/>
    </location>
</feature>
<dbReference type="OrthoDB" id="9774675at2"/>
<dbReference type="AlphaFoldDB" id="A0A4U2YKD5"/>
<evidence type="ECO:0000313" key="3">
    <source>
        <dbReference type="Proteomes" id="UP000307808"/>
    </source>
</evidence>
<dbReference type="EMBL" id="SZPY01000003">
    <property type="protein sequence ID" value="TKI61646.1"/>
    <property type="molecule type" value="Genomic_DNA"/>
</dbReference>
<sequence>MQVVVVGGGFGGMASAARLAKLGHAVTLLDRAPALGGALGQLSHEGFTFDTGPSTTLLPAVVRDLFRKSGRPLEREIDLVPVEVIREHRFADGTSLSLTGGSRAAQKQAFEGLGAGLGQQWVDHVDGLGEVWERLRKDYLERPWDPGLAHRDAVALLRSRATLARTFRRAFGDQRLALVAGHPFLADGHDLAKVPAWLGTVSYVEQKFGAWTVEGGLGALGEVMTKRLATRKVDVRTATGVRDVLLSGKRVRGVRTDAGDVEADAVVCATDPHHFPALRPYVRRTTSTSLPTLVHLGVSGDLPEWVAVAGETVLHGDPTLVLRHGGAAPEGHSVLTVQHRGRASVDVVDLLAERGVDLRGRVVTRVERSPADLAEAWGGSPLGTQWRGRDTVRRRLGPTTPVAGLYAAGAHATPGAGLPFTGLSGALVAQAVGPA</sequence>
<dbReference type="Gene3D" id="3.50.50.60">
    <property type="entry name" value="FAD/NAD(P)-binding domain"/>
    <property type="match status" value="2"/>
</dbReference>
<name>A0A4U2YKD5_9ACTN</name>
<gene>
    <name evidence="2" type="ORF">FC770_12820</name>
</gene>
<dbReference type="Proteomes" id="UP000307808">
    <property type="component" value="Unassembled WGS sequence"/>
</dbReference>
<evidence type="ECO:0000313" key="2">
    <source>
        <dbReference type="EMBL" id="TKI61646.1"/>
    </source>
</evidence>
<accession>A0A4U2YKD5</accession>
<dbReference type="SUPFAM" id="SSF51905">
    <property type="entry name" value="FAD/NAD(P)-binding domain"/>
    <property type="match status" value="1"/>
</dbReference>